<dbReference type="Pfam" id="PF08735">
    <property type="entry name" value="DUF1786"/>
    <property type="match status" value="1"/>
</dbReference>
<dbReference type="Proteomes" id="UP000772181">
    <property type="component" value="Unassembled WGS sequence"/>
</dbReference>
<evidence type="ECO:0000313" key="1">
    <source>
        <dbReference type="EMBL" id="MBI4595712.1"/>
    </source>
</evidence>
<sequence>MRSLLAIDVGAGTQDILLYRSDQPMENCVKMVLPSPTVLVSKKIREAAELGKDITLRGTIMGGGPCVGAIKEHLKKGLKVYATPKAALTIADNLANVEAMGILITSDPPKQNTVNIELKDLDIPTLSKALASYHVELPSEVAVAVQDHGHCPTGSNRKFRFQHWEQFMLSGGQISELCYQEVPSYFTRMKAIQETYAGAILMDTGAAAIWGALADPVVMKYKENGFMAVNLGNQHTLGIFLQGDRIWGLFEHHTRLLTVDKVIALIRRLAEGSLINEDVYHDGGHGAYIHPQYRPYNKKPFVAILGPQRHLLRDKVSDKEFYMAAPYGDMMLAGCFGLVAASGFLPIQI</sequence>
<reference evidence="1" key="1">
    <citation type="submission" date="2020-07" db="EMBL/GenBank/DDBJ databases">
        <title>Huge and variable diversity of episymbiotic CPR bacteria and DPANN archaea in groundwater ecosystems.</title>
        <authorList>
            <person name="He C.Y."/>
            <person name="Keren R."/>
            <person name="Whittaker M."/>
            <person name="Farag I.F."/>
            <person name="Doudna J."/>
            <person name="Cate J.H.D."/>
            <person name="Banfield J.F."/>
        </authorList>
    </citation>
    <scope>NUCLEOTIDE SEQUENCE</scope>
    <source>
        <strain evidence="1">NC_groundwater_1482_Ag_S-0.65um_47_24</strain>
    </source>
</reference>
<name>A0A933LQV7_UNCTE</name>
<evidence type="ECO:0000313" key="2">
    <source>
        <dbReference type="Proteomes" id="UP000772181"/>
    </source>
</evidence>
<gene>
    <name evidence="1" type="ORF">HY730_04950</name>
</gene>
<dbReference type="EMBL" id="JACQWF010000226">
    <property type="protein sequence ID" value="MBI4595712.1"/>
    <property type="molecule type" value="Genomic_DNA"/>
</dbReference>
<dbReference type="PIRSF" id="PIRSF029129">
    <property type="entry name" value="DUF1786_pyruvate_format-lyase"/>
    <property type="match status" value="1"/>
</dbReference>
<dbReference type="InterPro" id="IPR014846">
    <property type="entry name" value="DUF1786_pyruvate_format-lyase"/>
</dbReference>
<organism evidence="1 2">
    <name type="scientific">Tectimicrobiota bacterium</name>
    <dbReference type="NCBI Taxonomy" id="2528274"/>
    <lineage>
        <taxon>Bacteria</taxon>
        <taxon>Pseudomonadati</taxon>
        <taxon>Nitrospinota/Tectimicrobiota group</taxon>
        <taxon>Candidatus Tectimicrobiota</taxon>
    </lineage>
</organism>
<accession>A0A933LQV7</accession>
<protein>
    <submittedName>
        <fullName evidence="1">DUF1786 domain-containing protein</fullName>
    </submittedName>
</protein>
<proteinExistence type="predicted"/>
<comment type="caution">
    <text evidence="1">The sequence shown here is derived from an EMBL/GenBank/DDBJ whole genome shotgun (WGS) entry which is preliminary data.</text>
</comment>
<dbReference type="AlphaFoldDB" id="A0A933LQV7"/>